<keyword evidence="3" id="KW-1185">Reference proteome</keyword>
<comment type="caution">
    <text evidence="2">The sequence shown here is derived from an EMBL/GenBank/DDBJ whole genome shotgun (WGS) entry which is preliminary data.</text>
</comment>
<gene>
    <name evidence="2" type="ORF">FRX94_06395</name>
</gene>
<keyword evidence="1" id="KW-1133">Transmembrane helix</keyword>
<dbReference type="RefSeq" id="WP_146324301.1">
    <property type="nucleotide sequence ID" value="NZ_BAABLR010000072.1"/>
</dbReference>
<organism evidence="2 3">
    <name type="scientific">Corynebacterium canis</name>
    <dbReference type="NCBI Taxonomy" id="679663"/>
    <lineage>
        <taxon>Bacteria</taxon>
        <taxon>Bacillati</taxon>
        <taxon>Actinomycetota</taxon>
        <taxon>Actinomycetes</taxon>
        <taxon>Mycobacteriales</taxon>
        <taxon>Corynebacteriaceae</taxon>
        <taxon>Corynebacterium</taxon>
    </lineage>
</organism>
<accession>A0A5C5UIZ8</accession>
<dbReference type="EMBL" id="VOHM01000011">
    <property type="protein sequence ID" value="TWT25592.1"/>
    <property type="molecule type" value="Genomic_DNA"/>
</dbReference>
<keyword evidence="1" id="KW-0812">Transmembrane</keyword>
<sequence length="166" mass="18055">MASEKPESILLASHLWLWVVGLEVVHQILNVIMGILAPEQLIQQLKEQPTGQQPPLADSTINTLVYAVIVAVGLFGVAIMCVVLWMALVLSRGGTLAAFARRTLLFFGVYLGVRLLFVFVPNTSTVPVAWIIVDGCVQIAVGVLAVLAVYLITRKESLHWTGENHG</sequence>
<evidence type="ECO:0000313" key="3">
    <source>
        <dbReference type="Proteomes" id="UP000320791"/>
    </source>
</evidence>
<name>A0A5C5UIZ8_9CORY</name>
<feature type="transmembrane region" description="Helical" evidence="1">
    <location>
        <begin position="15"/>
        <end position="37"/>
    </location>
</feature>
<dbReference type="Proteomes" id="UP000320791">
    <property type="component" value="Unassembled WGS sequence"/>
</dbReference>
<dbReference type="OrthoDB" id="4427569at2"/>
<keyword evidence="1" id="KW-0472">Membrane</keyword>
<feature type="transmembrane region" description="Helical" evidence="1">
    <location>
        <begin position="64"/>
        <end position="91"/>
    </location>
</feature>
<proteinExistence type="predicted"/>
<reference evidence="2 3" key="1">
    <citation type="submission" date="2019-08" db="EMBL/GenBank/DDBJ databases">
        <authorList>
            <person name="Lei W."/>
        </authorList>
    </citation>
    <scope>NUCLEOTIDE SEQUENCE [LARGE SCALE GENOMIC DNA]</scope>
    <source>
        <strain evidence="2 3">CCUG 58627</strain>
    </source>
</reference>
<dbReference type="AlphaFoldDB" id="A0A5C5UIZ8"/>
<evidence type="ECO:0000256" key="1">
    <source>
        <dbReference type="SAM" id="Phobius"/>
    </source>
</evidence>
<feature type="transmembrane region" description="Helical" evidence="1">
    <location>
        <begin position="128"/>
        <end position="152"/>
    </location>
</feature>
<protein>
    <submittedName>
        <fullName evidence="2">Uncharacterized protein</fullName>
    </submittedName>
</protein>
<feature type="transmembrane region" description="Helical" evidence="1">
    <location>
        <begin position="103"/>
        <end position="122"/>
    </location>
</feature>
<evidence type="ECO:0000313" key="2">
    <source>
        <dbReference type="EMBL" id="TWT25592.1"/>
    </source>
</evidence>